<evidence type="ECO:0008006" key="4">
    <source>
        <dbReference type="Google" id="ProtNLM"/>
    </source>
</evidence>
<keyword evidence="3" id="KW-1185">Reference proteome</keyword>
<evidence type="ECO:0000313" key="3">
    <source>
        <dbReference type="Proteomes" id="UP000308197"/>
    </source>
</evidence>
<feature type="region of interest" description="Disordered" evidence="1">
    <location>
        <begin position="516"/>
        <end position="573"/>
    </location>
</feature>
<proteinExistence type="predicted"/>
<name>A0A5C3PQ50_9APHY</name>
<dbReference type="Gene3D" id="3.80.10.10">
    <property type="entry name" value="Ribonuclease Inhibitor"/>
    <property type="match status" value="1"/>
</dbReference>
<dbReference type="Proteomes" id="UP000308197">
    <property type="component" value="Unassembled WGS sequence"/>
</dbReference>
<dbReference type="InParanoid" id="A0A5C3PQ50"/>
<dbReference type="EMBL" id="ML211014">
    <property type="protein sequence ID" value="TFK91696.1"/>
    <property type="molecule type" value="Genomic_DNA"/>
</dbReference>
<evidence type="ECO:0000256" key="1">
    <source>
        <dbReference type="SAM" id="MobiDB-lite"/>
    </source>
</evidence>
<accession>A0A5C3PQ50</accession>
<dbReference type="AlphaFoldDB" id="A0A5C3PQ50"/>
<sequence length="604" mass="68080">MEHNAVLVELVGRSLDDIAQELATLRCEKSALEGETARLNALMPELQTLRKDNVEFRGALKFFVRQTQFVPGIDRSPSELPAEVVSVVFDELALITPSYEYNPDVHLGPHSPFKDHVRFQKGLTLLCKRWWEPATQALYKRVVIRHMGQISALARTLSATDAGYDFSSLVKDIALHECALLKPFSDVVLEDLRLILRRCKTLQSFSMVPHFNYSSGVWQWLGSALDVSWMAPGSLRSFVCEGSATRLLHLELPLATDSPSAIVELHHILSQATRLLSLRLPPLYLQNMEDEPPIALSTLPVLSVSGLNELQFSTRCCYFTDWATSYLQLPSLTSLTLLDYDAHIPIPFLVAHGGRLTYLHCYPPGNNPDRWQISSFDYGLRELAGVTPMIEHLIVCTRLVSKVLHELNYAKQPLLHLRHLDVWLHSTRLTRQRVIELSFNRYDATTARANREKFPALDENVRFLSYHGHSDLPKICHPSALCTDDETRVLSIRDVCVVQTSWCVRANEAFAELHEKPNSATAASDEEEDPDFVPEDDEEDRTSWISEDASDSGSETGSADNGGEDSYEPVSEGLDVQLQSGLYTTLPLWAFNERWDLEAVDSRP</sequence>
<feature type="compositionally biased region" description="Acidic residues" evidence="1">
    <location>
        <begin position="524"/>
        <end position="540"/>
    </location>
</feature>
<evidence type="ECO:0000313" key="2">
    <source>
        <dbReference type="EMBL" id="TFK91696.1"/>
    </source>
</evidence>
<reference evidence="2 3" key="1">
    <citation type="journal article" date="2019" name="Nat. Ecol. Evol.">
        <title>Megaphylogeny resolves global patterns of mushroom evolution.</title>
        <authorList>
            <person name="Varga T."/>
            <person name="Krizsan K."/>
            <person name="Foldi C."/>
            <person name="Dima B."/>
            <person name="Sanchez-Garcia M."/>
            <person name="Sanchez-Ramirez S."/>
            <person name="Szollosi G.J."/>
            <person name="Szarkandi J.G."/>
            <person name="Papp V."/>
            <person name="Albert L."/>
            <person name="Andreopoulos W."/>
            <person name="Angelini C."/>
            <person name="Antonin V."/>
            <person name="Barry K.W."/>
            <person name="Bougher N.L."/>
            <person name="Buchanan P."/>
            <person name="Buyck B."/>
            <person name="Bense V."/>
            <person name="Catcheside P."/>
            <person name="Chovatia M."/>
            <person name="Cooper J."/>
            <person name="Damon W."/>
            <person name="Desjardin D."/>
            <person name="Finy P."/>
            <person name="Geml J."/>
            <person name="Haridas S."/>
            <person name="Hughes K."/>
            <person name="Justo A."/>
            <person name="Karasinski D."/>
            <person name="Kautmanova I."/>
            <person name="Kiss B."/>
            <person name="Kocsube S."/>
            <person name="Kotiranta H."/>
            <person name="LaButti K.M."/>
            <person name="Lechner B.E."/>
            <person name="Liimatainen K."/>
            <person name="Lipzen A."/>
            <person name="Lukacs Z."/>
            <person name="Mihaltcheva S."/>
            <person name="Morgado L.N."/>
            <person name="Niskanen T."/>
            <person name="Noordeloos M.E."/>
            <person name="Ohm R.A."/>
            <person name="Ortiz-Santana B."/>
            <person name="Ovrebo C."/>
            <person name="Racz N."/>
            <person name="Riley R."/>
            <person name="Savchenko A."/>
            <person name="Shiryaev A."/>
            <person name="Soop K."/>
            <person name="Spirin V."/>
            <person name="Szebenyi C."/>
            <person name="Tomsovsky M."/>
            <person name="Tulloss R.E."/>
            <person name="Uehling J."/>
            <person name="Grigoriev I.V."/>
            <person name="Vagvolgyi C."/>
            <person name="Papp T."/>
            <person name="Martin F.M."/>
            <person name="Miettinen O."/>
            <person name="Hibbett D.S."/>
            <person name="Nagy L.G."/>
        </authorList>
    </citation>
    <scope>NUCLEOTIDE SEQUENCE [LARGE SCALE GENOMIC DNA]</scope>
    <source>
        <strain evidence="2 3">HHB13444</strain>
    </source>
</reference>
<protein>
    <recommendedName>
        <fullName evidence="4">F-box domain-containing protein</fullName>
    </recommendedName>
</protein>
<organism evidence="2 3">
    <name type="scientific">Polyporus arcularius HHB13444</name>
    <dbReference type="NCBI Taxonomy" id="1314778"/>
    <lineage>
        <taxon>Eukaryota</taxon>
        <taxon>Fungi</taxon>
        <taxon>Dikarya</taxon>
        <taxon>Basidiomycota</taxon>
        <taxon>Agaricomycotina</taxon>
        <taxon>Agaricomycetes</taxon>
        <taxon>Polyporales</taxon>
        <taxon>Polyporaceae</taxon>
        <taxon>Polyporus</taxon>
    </lineage>
</organism>
<dbReference type="InterPro" id="IPR032675">
    <property type="entry name" value="LRR_dom_sf"/>
</dbReference>
<gene>
    <name evidence="2" type="ORF">K466DRAFT_582601</name>
</gene>